<evidence type="ECO:0000256" key="5">
    <source>
        <dbReference type="ARBA" id="ARBA00023136"/>
    </source>
</evidence>
<dbReference type="AlphaFoldDB" id="A0A3P8VXU3"/>
<evidence type="ECO:0000256" key="2">
    <source>
        <dbReference type="ARBA" id="ARBA00005688"/>
    </source>
</evidence>
<keyword evidence="4 7" id="KW-1133">Transmembrane helix</keyword>
<comment type="similarity">
    <text evidence="2">Belongs to the potassium channel KCNE family.</text>
</comment>
<reference evidence="8" key="2">
    <citation type="submission" date="2025-08" db="UniProtKB">
        <authorList>
            <consortium name="Ensembl"/>
        </authorList>
    </citation>
    <scope>IDENTIFICATION</scope>
</reference>
<feature type="region of interest" description="Disordered" evidence="6">
    <location>
        <begin position="1"/>
        <end position="29"/>
    </location>
</feature>
<dbReference type="GO" id="GO:0044325">
    <property type="term" value="F:transmembrane transporter binding"/>
    <property type="evidence" value="ECO:0007669"/>
    <property type="project" value="TreeGrafter"/>
</dbReference>
<evidence type="ECO:0000313" key="8">
    <source>
        <dbReference type="Ensembl" id="ENSCSEP00000019149.1"/>
    </source>
</evidence>
<accession>A0A3P8VXU3</accession>
<reference evidence="8 9" key="1">
    <citation type="journal article" date="2014" name="Nat. Genet.">
        <title>Whole-genome sequence of a flatfish provides insights into ZW sex chromosome evolution and adaptation to a benthic lifestyle.</title>
        <authorList>
            <person name="Chen S."/>
            <person name="Zhang G."/>
            <person name="Shao C."/>
            <person name="Huang Q."/>
            <person name="Liu G."/>
            <person name="Zhang P."/>
            <person name="Song W."/>
            <person name="An N."/>
            <person name="Chalopin D."/>
            <person name="Volff J.N."/>
            <person name="Hong Y."/>
            <person name="Li Q."/>
            <person name="Sha Z."/>
            <person name="Zhou H."/>
            <person name="Xie M."/>
            <person name="Yu Q."/>
            <person name="Liu Y."/>
            <person name="Xiang H."/>
            <person name="Wang N."/>
            <person name="Wu K."/>
            <person name="Yang C."/>
            <person name="Zhou Q."/>
            <person name="Liao X."/>
            <person name="Yang L."/>
            <person name="Hu Q."/>
            <person name="Zhang J."/>
            <person name="Meng L."/>
            <person name="Jin L."/>
            <person name="Tian Y."/>
            <person name="Lian J."/>
            <person name="Yang J."/>
            <person name="Miao G."/>
            <person name="Liu S."/>
            <person name="Liang Z."/>
            <person name="Yan F."/>
            <person name="Li Y."/>
            <person name="Sun B."/>
            <person name="Zhang H."/>
            <person name="Zhang J."/>
            <person name="Zhu Y."/>
            <person name="Du M."/>
            <person name="Zhao Y."/>
            <person name="Schartl M."/>
            <person name="Tang Q."/>
            <person name="Wang J."/>
        </authorList>
    </citation>
    <scope>NUCLEOTIDE SEQUENCE</scope>
</reference>
<dbReference type="GO" id="GO:1902282">
    <property type="term" value="F:voltage-gated potassium channel activity involved in ventricular cardiac muscle cell action potential repolarization"/>
    <property type="evidence" value="ECO:0007669"/>
    <property type="project" value="TreeGrafter"/>
</dbReference>
<sequence length="175" mass="20460">MCNQPRYRNLRDKDSNQEREETNELLEKEDPRFKDIQQRSYMSNSNTAESMLLSWLKNCLNTTTLLFPPLLQNYTNAVNGTPAIARPEQSQGIIYIFLVVGIFSFFVFCIMLRFIRSKKLESSHDLYHQYIAHEWSKKASRSRAAFHASKKQVLKIEQPVVICNPQTTVELPEKE</sequence>
<protein>
    <submittedName>
        <fullName evidence="8">Si:ch211-225p5.8</fullName>
    </submittedName>
</protein>
<dbReference type="GeneID" id="112487985"/>
<feature type="transmembrane region" description="Helical" evidence="7">
    <location>
        <begin position="92"/>
        <end position="115"/>
    </location>
</feature>
<comment type="subcellular location">
    <subcellularLocation>
        <location evidence="1">Membrane</location>
        <topology evidence="1">Single-pass membrane protein</topology>
    </subcellularLocation>
</comment>
<dbReference type="InterPro" id="IPR000369">
    <property type="entry name" value="K_chnl_KCNE"/>
</dbReference>
<dbReference type="GO" id="GO:0060307">
    <property type="term" value="P:regulation of ventricular cardiac muscle cell membrane repolarization"/>
    <property type="evidence" value="ECO:0007669"/>
    <property type="project" value="TreeGrafter"/>
</dbReference>
<dbReference type="RefSeq" id="XP_024917673.1">
    <property type="nucleotide sequence ID" value="XM_025061905.1"/>
</dbReference>
<dbReference type="GO" id="GO:0086091">
    <property type="term" value="P:regulation of heart rate by cardiac conduction"/>
    <property type="evidence" value="ECO:0007669"/>
    <property type="project" value="TreeGrafter"/>
</dbReference>
<feature type="compositionally biased region" description="Basic and acidic residues" evidence="6">
    <location>
        <begin position="9"/>
        <end position="29"/>
    </location>
</feature>
<proteinExistence type="inferred from homology"/>
<reference evidence="8" key="3">
    <citation type="submission" date="2025-09" db="UniProtKB">
        <authorList>
            <consortium name="Ensembl"/>
        </authorList>
    </citation>
    <scope>IDENTIFICATION</scope>
</reference>
<evidence type="ECO:0000256" key="1">
    <source>
        <dbReference type="ARBA" id="ARBA00004167"/>
    </source>
</evidence>
<dbReference type="GO" id="GO:0008076">
    <property type="term" value="C:voltage-gated potassium channel complex"/>
    <property type="evidence" value="ECO:0007669"/>
    <property type="project" value="TreeGrafter"/>
</dbReference>
<dbReference type="GO" id="GO:0015459">
    <property type="term" value="F:potassium channel regulator activity"/>
    <property type="evidence" value="ECO:0007669"/>
    <property type="project" value="TreeGrafter"/>
</dbReference>
<keyword evidence="3 7" id="KW-0812">Transmembrane</keyword>
<dbReference type="Ensembl" id="ENSCSET00000019382.1">
    <property type="protein sequence ID" value="ENSCSEP00000019149.1"/>
    <property type="gene ID" value="ENSCSEG00000012262.1"/>
</dbReference>
<evidence type="ECO:0000256" key="7">
    <source>
        <dbReference type="SAM" id="Phobius"/>
    </source>
</evidence>
<keyword evidence="9" id="KW-1185">Reference proteome</keyword>
<dbReference type="GeneTree" id="ENSGT00390000018560"/>
<dbReference type="Proteomes" id="UP000265120">
    <property type="component" value="Chromosome 13"/>
</dbReference>
<keyword evidence="5 7" id="KW-0472">Membrane</keyword>
<name>A0A3P8VXU3_CYNSE</name>
<evidence type="ECO:0000256" key="6">
    <source>
        <dbReference type="SAM" id="MobiDB-lite"/>
    </source>
</evidence>
<evidence type="ECO:0000256" key="3">
    <source>
        <dbReference type="ARBA" id="ARBA00022692"/>
    </source>
</evidence>
<dbReference type="PANTHER" id="PTHR15282:SF10">
    <property type="entry name" value="POTASSIUM VOLTAGE-GATED CHANNEL SUBFAMILY E MEMBER 1"/>
    <property type="match status" value="1"/>
</dbReference>
<dbReference type="OrthoDB" id="8772344at2759"/>
<evidence type="ECO:0000256" key="4">
    <source>
        <dbReference type="ARBA" id="ARBA00022989"/>
    </source>
</evidence>
<dbReference type="GO" id="GO:0097623">
    <property type="term" value="P:potassium ion export across plasma membrane"/>
    <property type="evidence" value="ECO:0007669"/>
    <property type="project" value="TreeGrafter"/>
</dbReference>
<dbReference type="Pfam" id="PF02060">
    <property type="entry name" value="ISK_Channel"/>
    <property type="match status" value="1"/>
</dbReference>
<organism evidence="8 9">
    <name type="scientific">Cynoglossus semilaevis</name>
    <name type="common">Tongue sole</name>
    <dbReference type="NCBI Taxonomy" id="244447"/>
    <lineage>
        <taxon>Eukaryota</taxon>
        <taxon>Metazoa</taxon>
        <taxon>Chordata</taxon>
        <taxon>Craniata</taxon>
        <taxon>Vertebrata</taxon>
        <taxon>Euteleostomi</taxon>
        <taxon>Actinopterygii</taxon>
        <taxon>Neopterygii</taxon>
        <taxon>Teleostei</taxon>
        <taxon>Neoteleostei</taxon>
        <taxon>Acanthomorphata</taxon>
        <taxon>Carangaria</taxon>
        <taxon>Pleuronectiformes</taxon>
        <taxon>Pleuronectoidei</taxon>
        <taxon>Cynoglossidae</taxon>
        <taxon>Cynoglossinae</taxon>
        <taxon>Cynoglossus</taxon>
    </lineage>
</organism>
<evidence type="ECO:0000313" key="9">
    <source>
        <dbReference type="Proteomes" id="UP000265120"/>
    </source>
</evidence>
<dbReference type="GO" id="GO:0005251">
    <property type="term" value="F:delayed rectifier potassium channel activity"/>
    <property type="evidence" value="ECO:0007669"/>
    <property type="project" value="TreeGrafter"/>
</dbReference>
<dbReference type="PANTHER" id="PTHR15282">
    <property type="entry name" value="POTASSIUM VOLTAGE-GATED CHANNEL SUBFAMILY E MEMBER 1, 3"/>
    <property type="match status" value="1"/>
</dbReference>